<dbReference type="InParanoid" id="A0A1H9IBS7"/>
<dbReference type="Gene3D" id="1.25.40.10">
    <property type="entry name" value="Tetratricopeptide repeat domain"/>
    <property type="match status" value="1"/>
</dbReference>
<dbReference type="InterPro" id="IPR011990">
    <property type="entry name" value="TPR-like_helical_dom_sf"/>
</dbReference>
<reference evidence="2" key="1">
    <citation type="submission" date="2016-10" db="EMBL/GenBank/DDBJ databases">
        <authorList>
            <person name="Varghese N."/>
            <person name="Submissions S."/>
        </authorList>
    </citation>
    <scope>NUCLEOTIDE SEQUENCE [LARGE SCALE GENOMIC DNA]</scope>
    <source>
        <strain evidence="2">DSM 24740</strain>
    </source>
</reference>
<dbReference type="PROSITE" id="PS51257">
    <property type="entry name" value="PROKAR_LIPOPROTEIN"/>
    <property type="match status" value="1"/>
</dbReference>
<keyword evidence="2" id="KW-1185">Reference proteome</keyword>
<sequence>MRYSYLYLLFMLVACAEESPSDDLPLTLPLTTQSDSTRHYYHQGWKEIMDEGHYGPSETTYRQAMSFDPDFLLGKATLGRLTLDTTERRRIERELDGAGKELPKDERDLLGLYTDFVRFTNMRDHSPAAAYDMLSKVLPGGQDLLGQLVHKYPDEVYLKCEYVELINSNHGPEIALDSLAVLTRERHADNPFLMGFKASLLAETGQHEDALATANELATMLDRDDWPKPHAVYADVYFAMDSLQLAKTHADKAVELDYRNLDASRLQTRIDREIERRLKE</sequence>
<name>A0A1H9IBS7_9BACT</name>
<evidence type="ECO:0000313" key="2">
    <source>
        <dbReference type="Proteomes" id="UP000199021"/>
    </source>
</evidence>
<accession>A0A1H9IBS7</accession>
<protein>
    <recommendedName>
        <fullName evidence="3">Tetratricopeptide repeat-containing protein</fullName>
    </recommendedName>
</protein>
<dbReference type="AlphaFoldDB" id="A0A1H9IBS7"/>
<gene>
    <name evidence="1" type="ORF">SAMN05444359_114131</name>
</gene>
<dbReference type="EMBL" id="FOFB01000014">
    <property type="protein sequence ID" value="SEQ72029.1"/>
    <property type="molecule type" value="Genomic_DNA"/>
</dbReference>
<dbReference type="STRING" id="478744.SAMN05444359_114131"/>
<organism evidence="1 2">
    <name type="scientific">Neolewinella agarilytica</name>
    <dbReference type="NCBI Taxonomy" id="478744"/>
    <lineage>
        <taxon>Bacteria</taxon>
        <taxon>Pseudomonadati</taxon>
        <taxon>Bacteroidota</taxon>
        <taxon>Saprospiria</taxon>
        <taxon>Saprospirales</taxon>
        <taxon>Lewinellaceae</taxon>
        <taxon>Neolewinella</taxon>
    </lineage>
</organism>
<dbReference type="SUPFAM" id="SSF48452">
    <property type="entry name" value="TPR-like"/>
    <property type="match status" value="1"/>
</dbReference>
<dbReference type="Proteomes" id="UP000199021">
    <property type="component" value="Unassembled WGS sequence"/>
</dbReference>
<dbReference type="OrthoDB" id="822850at2"/>
<evidence type="ECO:0000313" key="1">
    <source>
        <dbReference type="EMBL" id="SEQ72029.1"/>
    </source>
</evidence>
<proteinExistence type="predicted"/>
<dbReference type="RefSeq" id="WP_090169489.1">
    <property type="nucleotide sequence ID" value="NZ_FOFB01000014.1"/>
</dbReference>
<evidence type="ECO:0008006" key="3">
    <source>
        <dbReference type="Google" id="ProtNLM"/>
    </source>
</evidence>